<organism evidence="1 2">
    <name type="scientific">Eruca vesicaria subsp. sativa</name>
    <name type="common">Garden rocket</name>
    <name type="synonym">Eruca sativa</name>
    <dbReference type="NCBI Taxonomy" id="29727"/>
    <lineage>
        <taxon>Eukaryota</taxon>
        <taxon>Viridiplantae</taxon>
        <taxon>Streptophyta</taxon>
        <taxon>Embryophyta</taxon>
        <taxon>Tracheophyta</taxon>
        <taxon>Spermatophyta</taxon>
        <taxon>Magnoliopsida</taxon>
        <taxon>eudicotyledons</taxon>
        <taxon>Gunneridae</taxon>
        <taxon>Pentapetalae</taxon>
        <taxon>rosids</taxon>
        <taxon>malvids</taxon>
        <taxon>Brassicales</taxon>
        <taxon>Brassicaceae</taxon>
        <taxon>Brassiceae</taxon>
        <taxon>Eruca</taxon>
    </lineage>
</organism>
<dbReference type="AlphaFoldDB" id="A0ABC8KFR6"/>
<sequence length="118" mass="13671">MEEYRLPSKWNSKQDHVVCKSQILFQTEFSLLLAKHLSYSSDKRSKESGLYIFANWTEACGYSDGCDSAVIGGSRADKDKYFDIEKGEEVLKTCIIEEYRLVEEAMKDKVLCIIKRQR</sequence>
<gene>
    <name evidence="1" type="ORF">ERUC_LOCUS21512</name>
</gene>
<evidence type="ECO:0000313" key="1">
    <source>
        <dbReference type="EMBL" id="CAH8355757.1"/>
    </source>
</evidence>
<comment type="caution">
    <text evidence="1">The sequence shown here is derived from an EMBL/GenBank/DDBJ whole genome shotgun (WGS) entry which is preliminary data.</text>
</comment>
<evidence type="ECO:0000313" key="2">
    <source>
        <dbReference type="Proteomes" id="UP001642260"/>
    </source>
</evidence>
<dbReference type="EMBL" id="CAKOAT010211710">
    <property type="protein sequence ID" value="CAH8355757.1"/>
    <property type="molecule type" value="Genomic_DNA"/>
</dbReference>
<keyword evidence="2" id="KW-1185">Reference proteome</keyword>
<dbReference type="Proteomes" id="UP001642260">
    <property type="component" value="Unassembled WGS sequence"/>
</dbReference>
<name>A0ABC8KFR6_ERUVS</name>
<protein>
    <submittedName>
        <fullName evidence="1">Uncharacterized protein</fullName>
    </submittedName>
</protein>
<reference evidence="1 2" key="1">
    <citation type="submission" date="2022-03" db="EMBL/GenBank/DDBJ databases">
        <authorList>
            <person name="Macdonald S."/>
            <person name="Ahmed S."/>
            <person name="Newling K."/>
        </authorList>
    </citation>
    <scope>NUCLEOTIDE SEQUENCE [LARGE SCALE GENOMIC DNA]</scope>
</reference>
<proteinExistence type="predicted"/>
<dbReference type="PANTHER" id="PTHR31124:SF7">
    <property type="entry name" value="APICAL MERISTEM FORMATION PROTEIN-RELATED"/>
    <property type="match status" value="1"/>
</dbReference>
<dbReference type="PANTHER" id="PTHR31124">
    <property type="entry name" value="APICAL MERISTEM FORMATION PROTEIN-RELATED-RELATED"/>
    <property type="match status" value="1"/>
</dbReference>
<accession>A0ABC8KFR6</accession>